<evidence type="ECO:0000313" key="2">
    <source>
        <dbReference type="Proteomes" id="UP000290289"/>
    </source>
</evidence>
<evidence type="ECO:0000313" key="1">
    <source>
        <dbReference type="EMBL" id="RXH70482.1"/>
    </source>
</evidence>
<dbReference type="InterPro" id="IPR039638">
    <property type="entry name" value="MED33A/B"/>
</dbReference>
<name>A0A498HKQ0_MALDO</name>
<organism evidence="1 2">
    <name type="scientific">Malus domestica</name>
    <name type="common">Apple</name>
    <name type="synonym">Pyrus malus</name>
    <dbReference type="NCBI Taxonomy" id="3750"/>
    <lineage>
        <taxon>Eukaryota</taxon>
        <taxon>Viridiplantae</taxon>
        <taxon>Streptophyta</taxon>
        <taxon>Embryophyta</taxon>
        <taxon>Tracheophyta</taxon>
        <taxon>Spermatophyta</taxon>
        <taxon>Magnoliopsida</taxon>
        <taxon>eudicotyledons</taxon>
        <taxon>Gunneridae</taxon>
        <taxon>Pentapetalae</taxon>
        <taxon>rosids</taxon>
        <taxon>fabids</taxon>
        <taxon>Rosales</taxon>
        <taxon>Rosaceae</taxon>
        <taxon>Amygdaloideae</taxon>
        <taxon>Maleae</taxon>
        <taxon>Malus</taxon>
    </lineage>
</organism>
<dbReference type="GO" id="GO:2000762">
    <property type="term" value="P:regulation of phenylpropanoid metabolic process"/>
    <property type="evidence" value="ECO:0007669"/>
    <property type="project" value="InterPro"/>
</dbReference>
<proteinExistence type="predicted"/>
<reference evidence="1 2" key="1">
    <citation type="submission" date="2018-10" db="EMBL/GenBank/DDBJ databases">
        <title>A high-quality apple genome assembly.</title>
        <authorList>
            <person name="Hu J."/>
        </authorList>
    </citation>
    <scope>NUCLEOTIDE SEQUENCE [LARGE SCALE GENOMIC DNA]</scope>
    <source>
        <strain evidence="2">cv. HFTH1</strain>
        <tissue evidence="1">Young leaf</tissue>
    </source>
</reference>
<protein>
    <submittedName>
        <fullName evidence="1">Uncharacterized protein</fullName>
    </submittedName>
</protein>
<comment type="caution">
    <text evidence="1">The sequence shown here is derived from an EMBL/GenBank/DDBJ whole genome shotgun (WGS) entry which is preliminary data.</text>
</comment>
<dbReference type="EMBL" id="RDQH01000342">
    <property type="protein sequence ID" value="RXH70482.1"/>
    <property type="molecule type" value="Genomic_DNA"/>
</dbReference>
<dbReference type="PANTHER" id="PTHR33739:SF5">
    <property type="entry name" value="MEDIATOR OF RNA POLYMERASE II TRANSCRIPTION SUBUNIT 33A"/>
    <property type="match status" value="1"/>
</dbReference>
<dbReference type="PANTHER" id="PTHR33739">
    <property type="entry name" value="OS07G0681500 PROTEIN"/>
    <property type="match status" value="1"/>
</dbReference>
<dbReference type="STRING" id="3750.A0A498HKQ0"/>
<dbReference type="AlphaFoldDB" id="A0A498HKQ0"/>
<accession>A0A498HKQ0</accession>
<dbReference type="GO" id="GO:0016592">
    <property type="term" value="C:mediator complex"/>
    <property type="evidence" value="ECO:0007669"/>
    <property type="project" value="InterPro"/>
</dbReference>
<sequence>MAEPKLSSLWDAVIMQTKEAQENGSDPLLWSMEVSSNLSSAGVSLLSMELAGVLVSHICWENNVPIMRKFLEKALVLNMVPSILVMKSTDTILNLSQIFGLQTSEAGTTVVAFIFSTVWQLLYSSLDDEGLLELIPEKKSIWPTKPQDTDIDGLENHHEERNEQYERLQSWNTVMAIALIAQFLQNVLTAERNTDGHFPASAYKLDRRTLTGP</sequence>
<dbReference type="Proteomes" id="UP000290289">
    <property type="component" value="Chromosome 16"/>
</dbReference>
<gene>
    <name evidence="1" type="ORF">DVH24_013228</name>
</gene>
<keyword evidence="2" id="KW-1185">Reference proteome</keyword>